<proteinExistence type="predicted"/>
<accession>A2BXY3</accession>
<reference evidence="2 3" key="1">
    <citation type="journal article" date="2007" name="PLoS Genet.">
        <title>Patterns and implications of gene gain and loss in the evolution of Prochlorococcus.</title>
        <authorList>
            <person name="Kettler G.C."/>
            <person name="Martiny A.C."/>
            <person name="Huang K."/>
            <person name="Zucker J."/>
            <person name="Coleman M.L."/>
            <person name="Rodrigue S."/>
            <person name="Chen F."/>
            <person name="Lapidus A."/>
            <person name="Ferriera S."/>
            <person name="Johnson J."/>
            <person name="Steglich C."/>
            <person name="Church G.M."/>
            <person name="Richardson P."/>
            <person name="Chisholm S.W."/>
        </authorList>
    </citation>
    <scope>NUCLEOTIDE SEQUENCE [LARGE SCALE GENOMIC DNA]</scope>
    <source>
        <strain evidence="2 3">MIT 9515</strain>
    </source>
</reference>
<protein>
    <submittedName>
        <fullName evidence="2">Uncharacterized protein</fullName>
    </submittedName>
</protein>
<gene>
    <name evidence="2" type="ordered locus">P9515_14371</name>
</gene>
<feature type="region of interest" description="Disordered" evidence="1">
    <location>
        <begin position="34"/>
        <end position="57"/>
    </location>
</feature>
<evidence type="ECO:0000313" key="3">
    <source>
        <dbReference type="Proteomes" id="UP000001589"/>
    </source>
</evidence>
<evidence type="ECO:0000313" key="2">
    <source>
        <dbReference type="EMBL" id="ABM72644.1"/>
    </source>
</evidence>
<evidence type="ECO:0000256" key="1">
    <source>
        <dbReference type="SAM" id="MobiDB-lite"/>
    </source>
</evidence>
<feature type="compositionally biased region" description="Polar residues" evidence="1">
    <location>
        <begin position="1"/>
        <end position="13"/>
    </location>
</feature>
<organism evidence="2 3">
    <name type="scientific">Prochlorococcus marinus (strain MIT 9515)</name>
    <dbReference type="NCBI Taxonomy" id="167542"/>
    <lineage>
        <taxon>Bacteria</taxon>
        <taxon>Bacillati</taxon>
        <taxon>Cyanobacteriota</taxon>
        <taxon>Cyanophyceae</taxon>
        <taxon>Synechococcales</taxon>
        <taxon>Prochlorococcaceae</taxon>
        <taxon>Prochlorococcus</taxon>
    </lineage>
</organism>
<dbReference type="STRING" id="167542.P9515_14371"/>
<dbReference type="Proteomes" id="UP000001589">
    <property type="component" value="Chromosome"/>
</dbReference>
<dbReference type="EMBL" id="CP000552">
    <property type="protein sequence ID" value="ABM72644.1"/>
    <property type="molecule type" value="Genomic_DNA"/>
</dbReference>
<name>A2BXY3_PROM5</name>
<feature type="compositionally biased region" description="Polar residues" evidence="1">
    <location>
        <begin position="44"/>
        <end position="57"/>
    </location>
</feature>
<feature type="region of interest" description="Disordered" evidence="1">
    <location>
        <begin position="1"/>
        <end position="21"/>
    </location>
</feature>
<sequence>MKMKENQNQNSRSLKWEPNGELAQKDLSELIEKLKNVEGDDTSSELSRLGTKSNTIN</sequence>
<dbReference type="AlphaFoldDB" id="A2BXY3"/>
<dbReference type="HOGENOM" id="CLU_205408_0_0_3"/>
<dbReference type="KEGG" id="pmc:P9515_14371"/>